<reference evidence="9" key="1">
    <citation type="submission" date="2021-04" db="EMBL/GenBank/DDBJ databases">
        <authorList>
            <consortium name="Wellcome Sanger Institute Data Sharing"/>
        </authorList>
    </citation>
    <scope>NUCLEOTIDE SEQUENCE [LARGE SCALE GENOMIC DNA]</scope>
</reference>
<reference evidence="9" key="3">
    <citation type="submission" date="2025-09" db="UniProtKB">
        <authorList>
            <consortium name="Ensembl"/>
        </authorList>
    </citation>
    <scope>IDENTIFICATION</scope>
</reference>
<dbReference type="GO" id="GO:0016020">
    <property type="term" value="C:membrane"/>
    <property type="evidence" value="ECO:0007669"/>
    <property type="project" value="UniProtKB-SubCell"/>
</dbReference>
<reference evidence="9" key="2">
    <citation type="submission" date="2025-08" db="UniProtKB">
        <authorList>
            <consortium name="Ensembl"/>
        </authorList>
    </citation>
    <scope>IDENTIFICATION</scope>
</reference>
<dbReference type="InParanoid" id="A0A7N5ZR18"/>
<keyword evidence="5" id="KW-1133">Transmembrane helix</keyword>
<protein>
    <recommendedName>
        <fullName evidence="8">C-type lectin domain-containing protein</fullName>
    </recommendedName>
</protein>
<comment type="subcellular location">
    <subcellularLocation>
        <location evidence="1">Membrane</location>
        <topology evidence="1">Single-pass type I membrane protein</topology>
    </subcellularLocation>
</comment>
<dbReference type="InterPro" id="IPR016186">
    <property type="entry name" value="C-type_lectin-like/link_sf"/>
</dbReference>
<keyword evidence="2" id="KW-0812">Transmembrane</keyword>
<keyword evidence="6" id="KW-0472">Membrane</keyword>
<proteinExistence type="predicted"/>
<gene>
    <name evidence="9" type="primary">GHRL</name>
</gene>
<dbReference type="AlphaFoldDB" id="A0A7N5ZR18"/>
<accession>A0A7N5ZR18</accession>
<keyword evidence="10" id="KW-1185">Reference proteome</keyword>
<dbReference type="GeneTree" id="ENSGT00940000174492"/>
<evidence type="ECO:0000256" key="3">
    <source>
        <dbReference type="ARBA" id="ARBA00022729"/>
    </source>
</evidence>
<dbReference type="PANTHER" id="PTHR14789">
    <property type="entry name" value="CHONDROLECTIN VARIANT CHODLFDELTAE"/>
    <property type="match status" value="1"/>
</dbReference>
<dbReference type="SUPFAM" id="SSF56436">
    <property type="entry name" value="C-type lectin-like"/>
    <property type="match status" value="1"/>
</dbReference>
<evidence type="ECO:0000313" key="9">
    <source>
        <dbReference type="Ensembl" id="ENSATEP00000037181.1"/>
    </source>
</evidence>
<evidence type="ECO:0000256" key="4">
    <source>
        <dbReference type="ARBA" id="ARBA00022734"/>
    </source>
</evidence>
<feature type="signal peptide" evidence="7">
    <location>
        <begin position="1"/>
        <end position="18"/>
    </location>
</feature>
<dbReference type="InterPro" id="IPR051505">
    <property type="entry name" value="C-type_lectin_domain"/>
</dbReference>
<evidence type="ECO:0000256" key="1">
    <source>
        <dbReference type="ARBA" id="ARBA00004479"/>
    </source>
</evidence>
<dbReference type="PANTHER" id="PTHR14789:SF9">
    <property type="entry name" value="THROMBOMODULIN"/>
    <property type="match status" value="1"/>
</dbReference>
<sequence length="163" mass="17999">MAVLMSVLSLLSLKLGYGLSGTCTPVCSGSHCVTVNQDRVDFKTAEETCRDMNGELMTFQGEAEESILDIVSQGLSGNFWIGLRLPAGACSNLSAPLRGYEWTSDISQFPPLSQKTPDKTTIKQEFQCGISESKSRLLNEQILEDMLRKDPKTAFDTFTYKIK</sequence>
<dbReference type="Pfam" id="PF00059">
    <property type="entry name" value="Lectin_C"/>
    <property type="match status" value="1"/>
</dbReference>
<evidence type="ECO:0000256" key="6">
    <source>
        <dbReference type="ARBA" id="ARBA00023136"/>
    </source>
</evidence>
<dbReference type="Ensembl" id="ENSATET00000059415.1">
    <property type="protein sequence ID" value="ENSATEP00000037181.1"/>
    <property type="gene ID" value="ENSATEG00000026610.1"/>
</dbReference>
<evidence type="ECO:0000259" key="8">
    <source>
        <dbReference type="Pfam" id="PF00059"/>
    </source>
</evidence>
<dbReference type="Gene3D" id="3.10.100.10">
    <property type="entry name" value="Mannose-Binding Protein A, subunit A"/>
    <property type="match status" value="1"/>
</dbReference>
<evidence type="ECO:0000256" key="5">
    <source>
        <dbReference type="ARBA" id="ARBA00022989"/>
    </source>
</evidence>
<dbReference type="Proteomes" id="UP000265040">
    <property type="component" value="Chromosome 12"/>
</dbReference>
<dbReference type="OrthoDB" id="4062651at2759"/>
<organism evidence="9 10">
    <name type="scientific">Anabas testudineus</name>
    <name type="common">Climbing perch</name>
    <name type="synonym">Anthias testudineus</name>
    <dbReference type="NCBI Taxonomy" id="64144"/>
    <lineage>
        <taxon>Eukaryota</taxon>
        <taxon>Metazoa</taxon>
        <taxon>Chordata</taxon>
        <taxon>Craniata</taxon>
        <taxon>Vertebrata</taxon>
        <taxon>Euteleostomi</taxon>
        <taxon>Actinopterygii</taxon>
        <taxon>Neopterygii</taxon>
        <taxon>Teleostei</taxon>
        <taxon>Neoteleostei</taxon>
        <taxon>Acanthomorphata</taxon>
        <taxon>Anabantaria</taxon>
        <taxon>Anabantiformes</taxon>
        <taxon>Anabantoidei</taxon>
        <taxon>Anabantidae</taxon>
        <taxon>Anabas</taxon>
    </lineage>
</organism>
<dbReference type="InterPro" id="IPR001304">
    <property type="entry name" value="C-type_lectin-like"/>
</dbReference>
<evidence type="ECO:0000256" key="2">
    <source>
        <dbReference type="ARBA" id="ARBA00022692"/>
    </source>
</evidence>
<evidence type="ECO:0000256" key="7">
    <source>
        <dbReference type="SAM" id="SignalP"/>
    </source>
</evidence>
<feature type="domain" description="C-type lectin" evidence="8">
    <location>
        <begin position="41"/>
        <end position="83"/>
    </location>
</feature>
<feature type="chain" id="PRO_5030588298" description="C-type lectin domain-containing protein" evidence="7">
    <location>
        <begin position="19"/>
        <end position="163"/>
    </location>
</feature>
<evidence type="ECO:0000313" key="10">
    <source>
        <dbReference type="Proteomes" id="UP000265040"/>
    </source>
</evidence>
<dbReference type="GO" id="GO:0030246">
    <property type="term" value="F:carbohydrate binding"/>
    <property type="evidence" value="ECO:0007669"/>
    <property type="project" value="UniProtKB-KW"/>
</dbReference>
<name>A0A7N5ZR18_ANATE</name>
<keyword evidence="3 7" id="KW-0732">Signal</keyword>
<keyword evidence="4" id="KW-0430">Lectin</keyword>
<dbReference type="InterPro" id="IPR016187">
    <property type="entry name" value="CTDL_fold"/>
</dbReference>